<evidence type="ECO:0000313" key="2">
    <source>
        <dbReference type="Proteomes" id="UP000000528"/>
    </source>
</evidence>
<keyword evidence="2" id="KW-1185">Reference proteome</keyword>
<dbReference type="AlphaFoldDB" id="Q98RI9"/>
<dbReference type="RefSeq" id="WP_010924824.1">
    <property type="nucleotide sequence ID" value="NC_002771.1"/>
</dbReference>
<reference evidence="1 2" key="1">
    <citation type="journal article" date="2001" name="Nucleic Acids Res.">
        <title>The complete genome sequence of the murine respiratory pathogen Mycoplasma pulmonis.</title>
        <authorList>
            <person name="Chambaud I."/>
            <person name="Heilig R."/>
            <person name="Ferris S."/>
            <person name="Barbe V."/>
            <person name="Samson D."/>
            <person name="Galisson F."/>
            <person name="Moszer I."/>
            <person name="Dybvig K."/>
            <person name="Wroblewski H."/>
            <person name="Viari A."/>
            <person name="Rocha E.P.C."/>
            <person name="Blanchard A."/>
        </authorList>
    </citation>
    <scope>NUCLEOTIDE SEQUENCE [LARGE SCALE GENOMIC DNA]</scope>
    <source>
        <strain evidence="1 2">UAB CTIP</strain>
    </source>
</reference>
<dbReference type="BioCyc" id="MPUL272635:G1GT6-21-MONOMER"/>
<organism evidence="2">
    <name type="scientific">Mycoplasmopsis pulmonis (strain UAB CTIP)</name>
    <name type="common">Mycoplasma pulmonis</name>
    <dbReference type="NCBI Taxonomy" id="272635"/>
    <lineage>
        <taxon>Bacteria</taxon>
        <taxon>Bacillati</taxon>
        <taxon>Mycoplasmatota</taxon>
        <taxon>Mycoplasmoidales</taxon>
        <taxon>Metamycoplasmataceae</taxon>
        <taxon>Mycoplasmopsis</taxon>
    </lineage>
</organism>
<dbReference type="PIR" id="D90514">
    <property type="entry name" value="D90514"/>
</dbReference>
<dbReference type="EMBL" id="AL445563">
    <property type="protein sequence ID" value="CAC13193.1"/>
    <property type="molecule type" value="Genomic_DNA"/>
</dbReference>
<dbReference type="HOGENOM" id="CLU_2058805_0_0_14"/>
<accession>Q98RI9</accession>
<protein>
    <submittedName>
        <fullName evidence="1">Uncharacterized protein</fullName>
    </submittedName>
</protein>
<name>Q98RI9_MYCPU</name>
<evidence type="ECO:0000313" key="1">
    <source>
        <dbReference type="EMBL" id="CAC13193.1"/>
    </source>
</evidence>
<gene>
    <name evidence="1" type="ordered locus">MYPU_0200</name>
</gene>
<sequence length="119" mass="13774">MLLKHFTLEKFSDEELKKILTEAFQIIKSKSPNINFKELANKTKEQVGAQNNLDENTNKNNFLYSVIKAFIDTSVIASNKEVEEKIKQIFDLSNTSQSDMTRLRNLWENVNNTLYGAKK</sequence>
<dbReference type="KEGG" id="mpu:MYPU_0200"/>
<dbReference type="STRING" id="272635.gene:17576599"/>
<proteinExistence type="predicted"/>
<dbReference type="Proteomes" id="UP000000528">
    <property type="component" value="Chromosome"/>
</dbReference>